<sequence>MTKYILAALALAAALSVPAAATDMSSLSAFVSSCTSDSKGCHSAATSAIHSARNAKYGCIPEKISADDAGDRLLDWLRYTAAKDPKYVKESLADLMWTGIDEVWPCKK</sequence>
<accession>A0ABP3QBV8</accession>
<evidence type="ECO:0008006" key="4">
    <source>
        <dbReference type="Google" id="ProtNLM"/>
    </source>
</evidence>
<protein>
    <recommendedName>
        <fullName evidence="4">Rap1a immunity protein domain-containing protein</fullName>
    </recommendedName>
</protein>
<dbReference type="PROSITE" id="PS51257">
    <property type="entry name" value="PROKAR_LIPOPROTEIN"/>
    <property type="match status" value="1"/>
</dbReference>
<evidence type="ECO:0000313" key="2">
    <source>
        <dbReference type="EMBL" id="GAA0583515.1"/>
    </source>
</evidence>
<feature type="chain" id="PRO_5045905284" description="Rap1a immunity protein domain-containing protein" evidence="1">
    <location>
        <begin position="22"/>
        <end position="108"/>
    </location>
</feature>
<evidence type="ECO:0000313" key="3">
    <source>
        <dbReference type="Proteomes" id="UP001499951"/>
    </source>
</evidence>
<dbReference type="RefSeq" id="WP_166937126.1">
    <property type="nucleotide sequence ID" value="NZ_BAAADD010000010.1"/>
</dbReference>
<comment type="caution">
    <text evidence="2">The sequence shown here is derived from an EMBL/GenBank/DDBJ whole genome shotgun (WGS) entry which is preliminary data.</text>
</comment>
<name>A0ABP3QBV8_9PROT</name>
<dbReference type="EMBL" id="BAAADD010000010">
    <property type="protein sequence ID" value="GAA0583515.1"/>
    <property type="molecule type" value="Genomic_DNA"/>
</dbReference>
<keyword evidence="1" id="KW-0732">Signal</keyword>
<proteinExistence type="predicted"/>
<keyword evidence="3" id="KW-1185">Reference proteome</keyword>
<feature type="signal peptide" evidence="1">
    <location>
        <begin position="1"/>
        <end position="21"/>
    </location>
</feature>
<reference evidence="3" key="1">
    <citation type="journal article" date="2019" name="Int. J. Syst. Evol. Microbiol.">
        <title>The Global Catalogue of Microorganisms (GCM) 10K type strain sequencing project: providing services to taxonomists for standard genome sequencing and annotation.</title>
        <authorList>
            <consortium name="The Broad Institute Genomics Platform"/>
            <consortium name="The Broad Institute Genome Sequencing Center for Infectious Disease"/>
            <person name="Wu L."/>
            <person name="Ma J."/>
        </authorList>
    </citation>
    <scope>NUCLEOTIDE SEQUENCE [LARGE SCALE GENOMIC DNA]</scope>
    <source>
        <strain evidence="3">JCM 15089</strain>
    </source>
</reference>
<organism evidence="2 3">
    <name type="scientific">Rhizomicrobium electricum</name>
    <dbReference type="NCBI Taxonomy" id="480070"/>
    <lineage>
        <taxon>Bacteria</taxon>
        <taxon>Pseudomonadati</taxon>
        <taxon>Pseudomonadota</taxon>
        <taxon>Alphaproteobacteria</taxon>
        <taxon>Micropepsales</taxon>
        <taxon>Micropepsaceae</taxon>
        <taxon>Rhizomicrobium</taxon>
    </lineage>
</organism>
<evidence type="ECO:0000256" key="1">
    <source>
        <dbReference type="SAM" id="SignalP"/>
    </source>
</evidence>
<gene>
    <name evidence="2" type="ORF">GCM10008942_35570</name>
</gene>
<dbReference type="Proteomes" id="UP001499951">
    <property type="component" value="Unassembled WGS sequence"/>
</dbReference>